<comment type="caution">
    <text evidence="2">The sequence shown here is derived from an EMBL/GenBank/DDBJ whole genome shotgun (WGS) entry which is preliminary data.</text>
</comment>
<feature type="transmembrane region" description="Helical" evidence="1">
    <location>
        <begin position="14"/>
        <end position="31"/>
    </location>
</feature>
<keyword evidence="1" id="KW-0812">Transmembrane</keyword>
<organism evidence="2 3">
    <name type="scientific">Meloidogyne graminicola</name>
    <dbReference type="NCBI Taxonomy" id="189291"/>
    <lineage>
        <taxon>Eukaryota</taxon>
        <taxon>Metazoa</taxon>
        <taxon>Ecdysozoa</taxon>
        <taxon>Nematoda</taxon>
        <taxon>Chromadorea</taxon>
        <taxon>Rhabditida</taxon>
        <taxon>Tylenchina</taxon>
        <taxon>Tylenchomorpha</taxon>
        <taxon>Tylenchoidea</taxon>
        <taxon>Meloidogynidae</taxon>
        <taxon>Meloidogyninae</taxon>
        <taxon>Meloidogyne</taxon>
    </lineage>
</organism>
<keyword evidence="3" id="KW-1185">Reference proteome</keyword>
<gene>
    <name evidence="2" type="ORF">Mgra_00009152</name>
</gene>
<evidence type="ECO:0000256" key="1">
    <source>
        <dbReference type="SAM" id="Phobius"/>
    </source>
</evidence>
<protein>
    <submittedName>
        <fullName evidence="2">Uncharacterized protein</fullName>
    </submittedName>
</protein>
<evidence type="ECO:0000313" key="3">
    <source>
        <dbReference type="Proteomes" id="UP000605970"/>
    </source>
</evidence>
<dbReference type="Proteomes" id="UP000605970">
    <property type="component" value="Unassembled WGS sequence"/>
</dbReference>
<sequence>MEFSLFFYMKEKKIIFPQFLSFIFPLYNYYLMQTKIADFTQIIKKDKIFGFLIYMKLLFDYKYK</sequence>
<accession>A0A8S9ZDP9</accession>
<keyword evidence="1" id="KW-1133">Transmembrane helix</keyword>
<evidence type="ECO:0000313" key="2">
    <source>
        <dbReference type="EMBL" id="KAF7629826.1"/>
    </source>
</evidence>
<name>A0A8S9ZDP9_9BILA</name>
<proteinExistence type="predicted"/>
<reference evidence="2" key="1">
    <citation type="journal article" date="2020" name="Ecol. Evol.">
        <title>Genome structure and content of the rice root-knot nematode (Meloidogyne graminicola).</title>
        <authorList>
            <person name="Phan N.T."/>
            <person name="Danchin E.G.J."/>
            <person name="Klopp C."/>
            <person name="Perfus-Barbeoch L."/>
            <person name="Kozlowski D.K."/>
            <person name="Koutsovoulos G.D."/>
            <person name="Lopez-Roques C."/>
            <person name="Bouchez O."/>
            <person name="Zahm M."/>
            <person name="Besnard G."/>
            <person name="Bellafiore S."/>
        </authorList>
    </citation>
    <scope>NUCLEOTIDE SEQUENCE</scope>
    <source>
        <strain evidence="2">VN-18</strain>
    </source>
</reference>
<dbReference type="EMBL" id="JABEBT010000140">
    <property type="protein sequence ID" value="KAF7629826.1"/>
    <property type="molecule type" value="Genomic_DNA"/>
</dbReference>
<dbReference type="AlphaFoldDB" id="A0A8S9ZDP9"/>
<keyword evidence="1" id="KW-0472">Membrane</keyword>